<dbReference type="EMBL" id="JAMQPR010000001">
    <property type="protein sequence ID" value="MCW7505797.1"/>
    <property type="molecule type" value="Genomic_DNA"/>
</dbReference>
<keyword evidence="4" id="KW-1185">Reference proteome</keyword>
<evidence type="ECO:0000313" key="3">
    <source>
        <dbReference type="EMBL" id="MCW7505797.1"/>
    </source>
</evidence>
<dbReference type="InterPro" id="IPR002347">
    <property type="entry name" value="SDR_fam"/>
</dbReference>
<protein>
    <submittedName>
        <fullName evidence="3">SDR family NAD(P)-dependent oxidoreductase</fullName>
    </submittedName>
</protein>
<reference evidence="3 4" key="1">
    <citation type="submission" date="2022-06" db="EMBL/GenBank/DDBJ databases">
        <title>Leptospira isolates from biofilms formed at urban environments.</title>
        <authorList>
            <person name="Ribeiro P.S."/>
            <person name="Sousa T."/>
            <person name="Carvalho N."/>
            <person name="Aburjaile F."/>
            <person name="Neves F."/>
            <person name="Oliveira D."/>
            <person name="Blanco L."/>
            <person name="Lima J."/>
            <person name="Costa F."/>
            <person name="Brenig B."/>
            <person name="Soares S."/>
            <person name="Ramos R."/>
            <person name="Goes-Neto A."/>
            <person name="Matiuzzi M."/>
            <person name="Azevedo V."/>
            <person name="Ristow P."/>
        </authorList>
    </citation>
    <scope>NUCLEOTIDE SEQUENCE [LARGE SCALE GENOMIC DNA]</scope>
    <source>
        <strain evidence="3 4">VSF14</strain>
    </source>
</reference>
<accession>A0ABT3MBP4</accession>
<comment type="caution">
    <text evidence="3">The sequence shown here is derived from an EMBL/GenBank/DDBJ whole genome shotgun (WGS) entry which is preliminary data.</text>
</comment>
<dbReference type="PANTHER" id="PTHR43976:SF16">
    <property type="entry name" value="SHORT-CHAIN DEHYDROGENASE_REDUCTASE FAMILY PROTEIN"/>
    <property type="match status" value="1"/>
</dbReference>
<dbReference type="Proteomes" id="UP001208794">
    <property type="component" value="Unassembled WGS sequence"/>
</dbReference>
<comment type="similarity">
    <text evidence="1">Belongs to the short-chain dehydrogenases/reductases (SDR) family.</text>
</comment>
<dbReference type="InterPro" id="IPR051911">
    <property type="entry name" value="SDR_oxidoreductase"/>
</dbReference>
<dbReference type="RefSeq" id="WP_265359282.1">
    <property type="nucleotide sequence ID" value="NZ_JAMQPR010000001.1"/>
</dbReference>
<dbReference type="SUPFAM" id="SSF51735">
    <property type="entry name" value="NAD(P)-binding Rossmann-fold domains"/>
    <property type="match status" value="1"/>
</dbReference>
<organism evidence="3 4">
    <name type="scientific">Leptospira paudalimensis</name>
    <dbReference type="NCBI Taxonomy" id="2950024"/>
    <lineage>
        <taxon>Bacteria</taxon>
        <taxon>Pseudomonadati</taxon>
        <taxon>Spirochaetota</taxon>
        <taxon>Spirochaetia</taxon>
        <taxon>Leptospirales</taxon>
        <taxon>Leptospiraceae</taxon>
        <taxon>Leptospira</taxon>
    </lineage>
</organism>
<evidence type="ECO:0000313" key="4">
    <source>
        <dbReference type="Proteomes" id="UP001208794"/>
    </source>
</evidence>
<dbReference type="Gene3D" id="3.40.50.720">
    <property type="entry name" value="NAD(P)-binding Rossmann-like Domain"/>
    <property type="match status" value="1"/>
</dbReference>
<proteinExistence type="inferred from homology"/>
<gene>
    <name evidence="3" type="ORF">ND855_16825</name>
</gene>
<name>A0ABT3MBP4_9LEPT</name>
<evidence type="ECO:0000256" key="2">
    <source>
        <dbReference type="ARBA" id="ARBA00023002"/>
    </source>
</evidence>
<keyword evidence="2" id="KW-0560">Oxidoreductase</keyword>
<dbReference type="Pfam" id="PF00106">
    <property type="entry name" value="adh_short"/>
    <property type="match status" value="1"/>
</dbReference>
<sequence>MKLASKKIVLTNGSSELGKELLSNLLSQGALVVVGDITPEEIPNHANLQKYKIDPSKPDQIERLIESAIETLDKIDVFIINSEQVTFAEDDKENWNQLKYLFQTNSLGPIFAIQKLTNLISVGLHIISVSSNLSIYPTPGYGLYGSSKLAFDYFWDSYRKQIGKSFQFSRVMADVPTHSNPNQLAKKVVQSILRPKRARYETWKLWFQVQFLKFLPFSQFFRSFYYGFRLKEEKRTKNSPSHSGLLTED</sequence>
<dbReference type="PANTHER" id="PTHR43976">
    <property type="entry name" value="SHORT CHAIN DEHYDROGENASE"/>
    <property type="match status" value="1"/>
</dbReference>
<evidence type="ECO:0000256" key="1">
    <source>
        <dbReference type="ARBA" id="ARBA00006484"/>
    </source>
</evidence>
<dbReference type="InterPro" id="IPR036291">
    <property type="entry name" value="NAD(P)-bd_dom_sf"/>
</dbReference>